<dbReference type="GO" id="GO:0005737">
    <property type="term" value="C:cytoplasm"/>
    <property type="evidence" value="ECO:0007669"/>
    <property type="project" value="UniProtKB-SubCell"/>
</dbReference>
<comment type="pathway">
    <text evidence="1 7">Metabolic intermediate biosynthesis; chorismate biosynthesis; chorismate from D-erythrose 4-phosphate and phosphoenolpyruvate: step 6/7.</text>
</comment>
<feature type="binding site" evidence="7">
    <location>
        <position position="361"/>
    </location>
    <ligand>
        <name>phosphoenolpyruvate</name>
        <dbReference type="ChEBI" id="CHEBI:58702"/>
    </ligand>
</feature>
<comment type="function">
    <text evidence="7">Catalyzes the transfer of the enolpyruvyl moiety of phosphoenolpyruvate (PEP) to the 5-hydroxyl of shikimate-3-phosphate (S3P) to produce enolpyruvyl shikimate-3-phosphate and inorganic phosphate.</text>
</comment>
<evidence type="ECO:0000256" key="3">
    <source>
        <dbReference type="ARBA" id="ARBA00022605"/>
    </source>
</evidence>
<feature type="binding site" evidence="7">
    <location>
        <position position="181"/>
    </location>
    <ligand>
        <name>3-phosphoshikimate</name>
        <dbReference type="ChEBI" id="CHEBI:145989"/>
    </ligand>
</feature>
<dbReference type="PANTHER" id="PTHR21090">
    <property type="entry name" value="AROM/DEHYDROQUINATE SYNTHASE"/>
    <property type="match status" value="1"/>
</dbReference>
<evidence type="ECO:0000256" key="4">
    <source>
        <dbReference type="ARBA" id="ARBA00022679"/>
    </source>
</evidence>
<dbReference type="RefSeq" id="WP_086991451.1">
    <property type="nucleotide sequence ID" value="NZ_FUHU01000026.1"/>
</dbReference>
<feature type="binding site" evidence="7">
    <location>
        <position position="180"/>
    </location>
    <ligand>
        <name>3-phosphoshikimate</name>
        <dbReference type="ChEBI" id="CHEBI:145989"/>
    </ligand>
</feature>
<feature type="binding site" evidence="7">
    <location>
        <position position="106"/>
    </location>
    <ligand>
        <name>phosphoenolpyruvate</name>
        <dbReference type="ChEBI" id="CHEBI:58702"/>
    </ligand>
</feature>
<feature type="binding site" evidence="7">
    <location>
        <position position="357"/>
    </location>
    <ligand>
        <name>3-phosphoshikimate</name>
        <dbReference type="ChEBI" id="CHEBI:145989"/>
    </ligand>
</feature>
<dbReference type="NCBIfam" id="TIGR01356">
    <property type="entry name" value="aroA"/>
    <property type="match status" value="1"/>
</dbReference>
<keyword evidence="10" id="KW-1185">Reference proteome</keyword>
<keyword evidence="3 7" id="KW-0028">Amino-acid biosynthesis</keyword>
<keyword evidence="4 7" id="KW-0808">Transferase</keyword>
<proteinExistence type="inferred from homology"/>
<feature type="binding site" evidence="7">
    <location>
        <position position="37"/>
    </location>
    <ligand>
        <name>3-phosphoshikimate</name>
        <dbReference type="ChEBI" id="CHEBI:145989"/>
    </ligand>
</feature>
<dbReference type="InterPro" id="IPR036968">
    <property type="entry name" value="Enolpyruvate_Tfrase_sf"/>
</dbReference>
<sequence>MNPSPSPQSPDAWSAPRASAPLHSVLQLPGSKSLTNRELVLSALASGTSTLRRPLHSRDSVLMLEGLKALGARVEEQAGDGSFGPDLIVTPGTATGDVSIDVGLAGTAMRFLPFVAALSNATAHFDGDPHARMRPMQETIDSLRALGASVDDNGSGTLPFTVHGSGAIDGGELTIDASRSSQFVSALLLAAPRFTHGLTLVHRGDRLPSLPHIEMTLATLRARGVSATSLSESVWRVEPGEIAGASVEIEPDLSNAAPFLAAPLVAGGSVTIDGWPAETTQVGALLPELLTRLGADAHVADGRCTVSADAGFLQGHRFTGGALDLSHAGELSPTFAALGAVCETPLTITGIGHTRGHETDRLEAMQSNLARLGIECTTTHETVTVHPADAASIRPAEWEAYADHRIATSGAVLGLAFELAVDDIEATSKTIPEFAELWTSMAGTGVA</sequence>
<organism evidence="9 10">
    <name type="scientific">Agrococcus casei LMG 22410</name>
    <dbReference type="NCBI Taxonomy" id="1255656"/>
    <lineage>
        <taxon>Bacteria</taxon>
        <taxon>Bacillati</taxon>
        <taxon>Actinomycetota</taxon>
        <taxon>Actinomycetes</taxon>
        <taxon>Micrococcales</taxon>
        <taxon>Microbacteriaceae</taxon>
        <taxon>Agrococcus</taxon>
    </lineage>
</organism>
<evidence type="ECO:0000256" key="7">
    <source>
        <dbReference type="HAMAP-Rule" id="MF_00210"/>
    </source>
</evidence>
<dbReference type="PANTHER" id="PTHR21090:SF5">
    <property type="entry name" value="PENTAFUNCTIONAL AROM POLYPEPTIDE"/>
    <property type="match status" value="1"/>
</dbReference>
<dbReference type="SUPFAM" id="SSF55205">
    <property type="entry name" value="EPT/RTPC-like"/>
    <property type="match status" value="1"/>
</dbReference>
<dbReference type="GO" id="GO:0008652">
    <property type="term" value="P:amino acid biosynthetic process"/>
    <property type="evidence" value="ECO:0007669"/>
    <property type="project" value="UniProtKB-KW"/>
</dbReference>
<dbReference type="GO" id="GO:0009423">
    <property type="term" value="P:chorismate biosynthetic process"/>
    <property type="evidence" value="ECO:0007669"/>
    <property type="project" value="UniProtKB-UniRule"/>
</dbReference>
<accession>A0A1R4FKQ7</accession>
<gene>
    <name evidence="7" type="primary">aroA</name>
    <name evidence="9" type="ORF">CZ674_04990</name>
</gene>
<feature type="binding site" evidence="7">
    <location>
        <position position="32"/>
    </location>
    <ligand>
        <name>phosphoenolpyruvate</name>
        <dbReference type="ChEBI" id="CHEBI:58702"/>
    </ligand>
</feature>
<dbReference type="GO" id="GO:0009073">
    <property type="term" value="P:aromatic amino acid family biosynthetic process"/>
    <property type="evidence" value="ECO:0007669"/>
    <property type="project" value="UniProtKB-KW"/>
</dbReference>
<comment type="caution">
    <text evidence="7">Lacks conserved residue(s) required for the propagation of feature annotation.</text>
</comment>
<evidence type="ECO:0000256" key="2">
    <source>
        <dbReference type="ARBA" id="ARBA00009948"/>
    </source>
</evidence>
<evidence type="ECO:0000313" key="9">
    <source>
        <dbReference type="EMBL" id="SJM56469.1"/>
    </source>
</evidence>
<dbReference type="GO" id="GO:0003866">
    <property type="term" value="F:3-phosphoshikimate 1-carboxyvinyltransferase activity"/>
    <property type="evidence" value="ECO:0007669"/>
    <property type="project" value="UniProtKB-UniRule"/>
</dbReference>
<dbReference type="PIRSF" id="PIRSF000505">
    <property type="entry name" value="EPSPS"/>
    <property type="match status" value="1"/>
</dbReference>
<dbReference type="Gene3D" id="3.65.10.10">
    <property type="entry name" value="Enolpyruvate transferase domain"/>
    <property type="match status" value="2"/>
</dbReference>
<feature type="domain" description="Enolpyruvate transferase" evidence="8">
    <location>
        <begin position="18"/>
        <end position="436"/>
    </location>
</feature>
<dbReference type="InterPro" id="IPR013792">
    <property type="entry name" value="RNA3'P_cycl/enolpyr_Trfase_a/b"/>
</dbReference>
<dbReference type="CDD" id="cd01556">
    <property type="entry name" value="EPSP_synthase"/>
    <property type="match status" value="1"/>
</dbReference>
<feature type="binding site" evidence="7">
    <location>
        <position position="429"/>
    </location>
    <ligand>
        <name>phosphoenolpyruvate</name>
        <dbReference type="ChEBI" id="CHEBI:58702"/>
    </ligand>
</feature>
<feature type="binding site" evidence="7">
    <location>
        <position position="33"/>
    </location>
    <ligand>
        <name>3-phosphoshikimate</name>
        <dbReference type="ChEBI" id="CHEBI:145989"/>
    </ligand>
</feature>
<dbReference type="AlphaFoldDB" id="A0A1R4FKQ7"/>
<dbReference type="InterPro" id="IPR023193">
    <property type="entry name" value="EPSP_synthase_CS"/>
</dbReference>
<feature type="binding site" evidence="7">
    <location>
        <position position="32"/>
    </location>
    <ligand>
        <name>3-phosphoshikimate</name>
        <dbReference type="ChEBI" id="CHEBI:145989"/>
    </ligand>
</feature>
<protein>
    <recommendedName>
        <fullName evidence="7">3-phosphoshikimate 1-carboxyvinyltransferase</fullName>
        <ecNumber evidence="7">2.5.1.19</ecNumber>
    </recommendedName>
    <alternativeName>
        <fullName evidence="7">5-enolpyruvylshikimate-3-phosphate synthase</fullName>
        <shortName evidence="7">EPSP synthase</shortName>
        <shortName evidence="7">EPSPS</shortName>
    </alternativeName>
</protein>
<dbReference type="FunFam" id="3.65.10.10:FF:000011">
    <property type="entry name" value="3-phosphoshikimate 1-carboxyvinyltransferase"/>
    <property type="match status" value="1"/>
</dbReference>
<keyword evidence="5 7" id="KW-0057">Aromatic amino acid biosynthesis</keyword>
<name>A0A1R4FKQ7_9MICO</name>
<evidence type="ECO:0000256" key="5">
    <source>
        <dbReference type="ARBA" id="ARBA00023141"/>
    </source>
</evidence>
<dbReference type="EMBL" id="FUHU01000026">
    <property type="protein sequence ID" value="SJM56469.1"/>
    <property type="molecule type" value="Genomic_DNA"/>
</dbReference>
<dbReference type="GeneID" id="303172563"/>
<comment type="subunit">
    <text evidence="7">Monomer.</text>
</comment>
<keyword evidence="7" id="KW-0963">Cytoplasm</keyword>
<dbReference type="HAMAP" id="MF_00210">
    <property type="entry name" value="EPSP_synth"/>
    <property type="match status" value="1"/>
</dbReference>
<comment type="catalytic activity">
    <reaction evidence="6">
        <text>3-phosphoshikimate + phosphoenolpyruvate = 5-O-(1-carboxyvinyl)-3-phosphoshikimate + phosphate</text>
        <dbReference type="Rhea" id="RHEA:21256"/>
        <dbReference type="ChEBI" id="CHEBI:43474"/>
        <dbReference type="ChEBI" id="CHEBI:57701"/>
        <dbReference type="ChEBI" id="CHEBI:58702"/>
        <dbReference type="ChEBI" id="CHEBI:145989"/>
        <dbReference type="EC" id="2.5.1.19"/>
    </reaction>
    <physiologicalReaction direction="left-to-right" evidence="6">
        <dbReference type="Rhea" id="RHEA:21257"/>
    </physiologicalReaction>
</comment>
<feature type="binding site" evidence="7">
    <location>
        <position position="405"/>
    </location>
    <ligand>
        <name>phosphoenolpyruvate</name>
        <dbReference type="ChEBI" id="CHEBI:58702"/>
    </ligand>
</feature>
<dbReference type="InterPro" id="IPR006264">
    <property type="entry name" value="EPSP_synthase"/>
</dbReference>
<dbReference type="Proteomes" id="UP000195787">
    <property type="component" value="Unassembled WGS sequence"/>
</dbReference>
<feature type="active site" description="Proton acceptor" evidence="7">
    <location>
        <position position="330"/>
    </location>
</feature>
<dbReference type="PROSITE" id="PS00885">
    <property type="entry name" value="EPSP_SYNTHASE_2"/>
    <property type="match status" value="1"/>
</dbReference>
<feature type="binding site" evidence="7">
    <location>
        <position position="134"/>
    </location>
    <ligand>
        <name>phosphoenolpyruvate</name>
        <dbReference type="ChEBI" id="CHEBI:58702"/>
    </ligand>
</feature>
<dbReference type="OrthoDB" id="9809920at2"/>
<feature type="binding site" evidence="7">
    <location>
        <position position="182"/>
    </location>
    <ligand>
        <name>3-phosphoshikimate</name>
        <dbReference type="ChEBI" id="CHEBI:145989"/>
    </ligand>
</feature>
<feature type="binding site" evidence="7">
    <location>
        <position position="330"/>
    </location>
    <ligand>
        <name>3-phosphoshikimate</name>
        <dbReference type="ChEBI" id="CHEBI:145989"/>
    </ligand>
</feature>
<feature type="binding site" evidence="7">
    <location>
        <position position="182"/>
    </location>
    <ligand>
        <name>phosphoenolpyruvate</name>
        <dbReference type="ChEBI" id="CHEBI:58702"/>
    </ligand>
</feature>
<comment type="similarity">
    <text evidence="2 7">Belongs to the EPSP synthase family.</text>
</comment>
<evidence type="ECO:0000256" key="6">
    <source>
        <dbReference type="ARBA" id="ARBA00044633"/>
    </source>
</evidence>
<evidence type="ECO:0000259" key="8">
    <source>
        <dbReference type="Pfam" id="PF00275"/>
    </source>
</evidence>
<dbReference type="EC" id="2.5.1.19" evidence="7"/>
<dbReference type="Pfam" id="PF00275">
    <property type="entry name" value="EPSP_synthase"/>
    <property type="match status" value="1"/>
</dbReference>
<reference evidence="9 10" key="1">
    <citation type="submission" date="2017-02" db="EMBL/GenBank/DDBJ databases">
        <authorList>
            <person name="Peterson S.W."/>
        </authorList>
    </citation>
    <scope>NUCLEOTIDE SEQUENCE [LARGE SCALE GENOMIC DNA]</scope>
    <source>
        <strain evidence="9 10">LMG 22410</strain>
    </source>
</reference>
<feature type="binding site" evidence="7">
    <location>
        <position position="209"/>
    </location>
    <ligand>
        <name>3-phosphoshikimate</name>
        <dbReference type="ChEBI" id="CHEBI:145989"/>
    </ligand>
</feature>
<comment type="subcellular location">
    <subcellularLocation>
        <location evidence="7">Cytoplasm</location>
    </subcellularLocation>
</comment>
<dbReference type="InterPro" id="IPR001986">
    <property type="entry name" value="Enolpyruvate_Tfrase_dom"/>
</dbReference>
<evidence type="ECO:0000256" key="1">
    <source>
        <dbReference type="ARBA" id="ARBA00004811"/>
    </source>
</evidence>
<dbReference type="UniPathway" id="UPA00053">
    <property type="reaction ID" value="UER00089"/>
</dbReference>
<evidence type="ECO:0000313" key="10">
    <source>
        <dbReference type="Proteomes" id="UP000195787"/>
    </source>
</evidence>